<keyword evidence="8" id="KW-1185">Reference proteome</keyword>
<dbReference type="InterPro" id="IPR038104">
    <property type="entry name" value="Rap1_C_sf"/>
</dbReference>
<dbReference type="EMBL" id="KZ990223">
    <property type="protein sequence ID" value="RKP24445.1"/>
    <property type="molecule type" value="Genomic_DNA"/>
</dbReference>
<reference evidence="8" key="1">
    <citation type="journal article" date="2018" name="Nat. Microbiol.">
        <title>Leveraging single-cell genomics to expand the fungal tree of life.</title>
        <authorList>
            <person name="Ahrendt S.R."/>
            <person name="Quandt C.A."/>
            <person name="Ciobanu D."/>
            <person name="Clum A."/>
            <person name="Salamov A."/>
            <person name="Andreopoulos B."/>
            <person name="Cheng J.F."/>
            <person name="Woyke T."/>
            <person name="Pelin A."/>
            <person name="Henrissat B."/>
            <person name="Reynolds N.K."/>
            <person name="Benny G.L."/>
            <person name="Smith M.E."/>
            <person name="James T.Y."/>
            <person name="Grigoriev I.V."/>
        </authorList>
    </citation>
    <scope>NUCLEOTIDE SEQUENCE [LARGE SCALE GENOMIC DNA]</scope>
    <source>
        <strain evidence="8">Benny S71-1</strain>
    </source>
</reference>
<comment type="subunit">
    <text evidence="5">Homodimer.</text>
</comment>
<dbReference type="InterPro" id="IPR021661">
    <property type="entry name" value="Rap1_C"/>
</dbReference>
<keyword evidence="4 5" id="KW-0539">Nucleus</keyword>
<evidence type="ECO:0000256" key="1">
    <source>
        <dbReference type="ARBA" id="ARBA00023015"/>
    </source>
</evidence>
<evidence type="ECO:0000313" key="8">
    <source>
        <dbReference type="Proteomes" id="UP000278143"/>
    </source>
</evidence>
<dbReference type="PANTHER" id="PTHR16466:SF6">
    <property type="entry name" value="TELOMERIC REPEAT-BINDING FACTOR 2-INTERACTING PROTEIN 1"/>
    <property type="match status" value="1"/>
</dbReference>
<keyword evidence="3" id="KW-0804">Transcription</keyword>
<evidence type="ECO:0000259" key="6">
    <source>
        <dbReference type="Pfam" id="PF11626"/>
    </source>
</evidence>
<dbReference type="InterPro" id="IPR039595">
    <property type="entry name" value="TE2IP/Rap1"/>
</dbReference>
<sequence>MPISSKHAGHPAHVSDEEKLAALRVIKRLRDETGVAGREVLAALTACSGQVGLTRRYLRLGAEACADFAWTAEEDRLLLDGADAQAIAALEKRHGQQSVEKRTAFLEQLSNFTSIV</sequence>
<protein>
    <recommendedName>
        <fullName evidence="5">DNA-binding protein RAP1</fullName>
    </recommendedName>
</protein>
<keyword evidence="5" id="KW-0158">Chromosome</keyword>
<dbReference type="AlphaFoldDB" id="A0A4P9YX66"/>
<feature type="domain" description="TRF2-interacting telomeric protein/Rap1 C-terminal" evidence="6">
    <location>
        <begin position="31"/>
        <end position="107"/>
    </location>
</feature>
<keyword evidence="5" id="KW-0779">Telomere</keyword>
<comment type="function">
    <text evidence="5">Involved in the regulation of telomere length, clustering and has a specific role in telomere position effect (TPE).</text>
</comment>
<accession>A0A4P9YX66</accession>
<dbReference type="PANTHER" id="PTHR16466">
    <property type="entry name" value="TELOMERE REPEAT-BINDING FACTOR 2-INTERACTING PROTEIN 1"/>
    <property type="match status" value="1"/>
</dbReference>
<dbReference type="OrthoDB" id="435460at2759"/>
<keyword evidence="2" id="KW-0010">Activator</keyword>
<dbReference type="GO" id="GO:0042162">
    <property type="term" value="F:telomeric DNA binding"/>
    <property type="evidence" value="ECO:0007669"/>
    <property type="project" value="TreeGrafter"/>
</dbReference>
<evidence type="ECO:0000313" key="7">
    <source>
        <dbReference type="EMBL" id="RKP24445.1"/>
    </source>
</evidence>
<evidence type="ECO:0000256" key="3">
    <source>
        <dbReference type="ARBA" id="ARBA00023163"/>
    </source>
</evidence>
<evidence type="ECO:0000256" key="4">
    <source>
        <dbReference type="ARBA" id="ARBA00023242"/>
    </source>
</evidence>
<dbReference type="Gene3D" id="1.10.10.2170">
    <property type="match status" value="1"/>
</dbReference>
<dbReference type="Pfam" id="PF11626">
    <property type="entry name" value="Rap1_C"/>
    <property type="match status" value="1"/>
</dbReference>
<comment type="subcellular location">
    <subcellularLocation>
        <location evidence="5">Nucleus</location>
    </subcellularLocation>
    <subcellularLocation>
        <location evidence="5">Chromosome</location>
        <location evidence="5">Telomere</location>
    </subcellularLocation>
</comment>
<dbReference type="Proteomes" id="UP000278143">
    <property type="component" value="Unassembled WGS sequence"/>
</dbReference>
<organism evidence="7 8">
    <name type="scientific">Syncephalis pseudoplumigaleata</name>
    <dbReference type="NCBI Taxonomy" id="1712513"/>
    <lineage>
        <taxon>Eukaryota</taxon>
        <taxon>Fungi</taxon>
        <taxon>Fungi incertae sedis</taxon>
        <taxon>Zoopagomycota</taxon>
        <taxon>Zoopagomycotina</taxon>
        <taxon>Zoopagomycetes</taxon>
        <taxon>Zoopagales</taxon>
        <taxon>Piptocephalidaceae</taxon>
        <taxon>Syncephalis</taxon>
    </lineage>
</organism>
<comment type="similarity">
    <text evidence="5">Belongs to the RAP1 family.</text>
</comment>
<evidence type="ECO:0000256" key="5">
    <source>
        <dbReference type="RuleBase" id="RU367107"/>
    </source>
</evidence>
<dbReference type="GO" id="GO:0070187">
    <property type="term" value="C:shelterin complex"/>
    <property type="evidence" value="ECO:0007669"/>
    <property type="project" value="TreeGrafter"/>
</dbReference>
<dbReference type="GO" id="GO:0010833">
    <property type="term" value="P:telomere maintenance via telomere lengthening"/>
    <property type="evidence" value="ECO:0007669"/>
    <property type="project" value="UniProtKB-UniRule"/>
</dbReference>
<evidence type="ECO:0000256" key="2">
    <source>
        <dbReference type="ARBA" id="ARBA00023159"/>
    </source>
</evidence>
<name>A0A4P9YX66_9FUNG</name>
<gene>
    <name evidence="7" type="ORF">SYNPS1DRAFT_29797</name>
</gene>
<keyword evidence="1" id="KW-0805">Transcription regulation</keyword>
<dbReference type="GO" id="GO:0031848">
    <property type="term" value="P:protection from non-homologous end joining at telomere"/>
    <property type="evidence" value="ECO:0007669"/>
    <property type="project" value="TreeGrafter"/>
</dbReference>
<proteinExistence type="inferred from homology"/>